<dbReference type="OrthoDB" id="802561at2759"/>
<reference evidence="3" key="1">
    <citation type="submission" date="2022-05" db="EMBL/GenBank/DDBJ databases">
        <title>The Musa troglodytarum L. genome provides insights into the mechanism of non-climacteric behaviour and enrichment of carotenoids.</title>
        <authorList>
            <person name="Wang J."/>
        </authorList>
    </citation>
    <scope>NUCLEOTIDE SEQUENCE</scope>
    <source>
        <tissue evidence="3">Leaf</tissue>
    </source>
</reference>
<accession>A0A9E7EUA9</accession>
<evidence type="ECO:0000313" key="2">
    <source>
        <dbReference type="EMBL" id="URD82592.1"/>
    </source>
</evidence>
<keyword evidence="4" id="KW-1185">Reference proteome</keyword>
<proteinExistence type="predicted"/>
<dbReference type="EMBL" id="CP097503">
    <property type="protein sequence ID" value="URD83291.1"/>
    <property type="molecule type" value="Genomic_DNA"/>
</dbReference>
<dbReference type="EMBL" id="CP097503">
    <property type="protein sequence ID" value="URD82592.1"/>
    <property type="molecule type" value="Genomic_DNA"/>
</dbReference>
<organism evidence="3 4">
    <name type="scientific">Musa troglodytarum</name>
    <name type="common">fe'i banana</name>
    <dbReference type="NCBI Taxonomy" id="320322"/>
    <lineage>
        <taxon>Eukaryota</taxon>
        <taxon>Viridiplantae</taxon>
        <taxon>Streptophyta</taxon>
        <taxon>Embryophyta</taxon>
        <taxon>Tracheophyta</taxon>
        <taxon>Spermatophyta</taxon>
        <taxon>Magnoliopsida</taxon>
        <taxon>Liliopsida</taxon>
        <taxon>Zingiberales</taxon>
        <taxon>Musaceae</taxon>
        <taxon>Musa</taxon>
    </lineage>
</organism>
<gene>
    <name evidence="3" type="ORF">MUK42_15649</name>
    <name evidence="2" type="ORF">MUK42_32158</name>
</gene>
<evidence type="ECO:0000313" key="4">
    <source>
        <dbReference type="Proteomes" id="UP001055439"/>
    </source>
</evidence>
<evidence type="ECO:0000313" key="3">
    <source>
        <dbReference type="EMBL" id="URD83291.1"/>
    </source>
</evidence>
<dbReference type="AlphaFoldDB" id="A0A9E7EUA9"/>
<sequence length="226" mass="24398">MLLYKMFAANRRIMGDLVFLTLAMTEEWCIVHGDMPRRLGFGIDIILPSWKCRVALCLKNITRNFLNEAILKGHSSSGSSLKDDDLRERSILGVPSADGAESPVTNYGRGGTHDTWRFLWCSALLEAAPGFRTSSTGAKVQGPTRRINMTWPHTGLHHSSHGDAGPAPHHPFDAVGAELISSGCAHGPPPPPTWRVSVFRASLPSPSLPSNQPTDQREPSAGGAVG</sequence>
<dbReference type="Proteomes" id="UP001055439">
    <property type="component" value="Chromosome 10"/>
</dbReference>
<feature type="region of interest" description="Disordered" evidence="1">
    <location>
        <begin position="185"/>
        <end position="226"/>
    </location>
</feature>
<name>A0A9E7EUA9_9LILI</name>
<protein>
    <submittedName>
        <fullName evidence="3">Uncharacterized protein</fullName>
    </submittedName>
</protein>
<evidence type="ECO:0000256" key="1">
    <source>
        <dbReference type="SAM" id="MobiDB-lite"/>
    </source>
</evidence>